<name>A0A7Y9WDI4_9BURK</name>
<keyword evidence="1" id="KW-1133">Transmembrane helix</keyword>
<dbReference type="EMBL" id="JACCAU010000001">
    <property type="protein sequence ID" value="NYH18850.1"/>
    <property type="molecule type" value="Genomic_DNA"/>
</dbReference>
<gene>
    <name evidence="2" type="ORF">GGD41_006078</name>
</gene>
<keyword evidence="1" id="KW-0472">Membrane</keyword>
<comment type="caution">
    <text evidence="2">The sequence shown here is derived from an EMBL/GenBank/DDBJ whole genome shotgun (WGS) entry which is preliminary data.</text>
</comment>
<evidence type="ECO:0000313" key="2">
    <source>
        <dbReference type="EMBL" id="NYH18850.1"/>
    </source>
</evidence>
<organism evidence="2 3">
    <name type="scientific">Paraburkholderia bryophila</name>
    <dbReference type="NCBI Taxonomy" id="420952"/>
    <lineage>
        <taxon>Bacteria</taxon>
        <taxon>Pseudomonadati</taxon>
        <taxon>Pseudomonadota</taxon>
        <taxon>Betaproteobacteria</taxon>
        <taxon>Burkholderiales</taxon>
        <taxon>Burkholderiaceae</taxon>
        <taxon>Paraburkholderia</taxon>
    </lineage>
</organism>
<evidence type="ECO:0000256" key="1">
    <source>
        <dbReference type="SAM" id="Phobius"/>
    </source>
</evidence>
<feature type="transmembrane region" description="Helical" evidence="1">
    <location>
        <begin position="6"/>
        <end position="25"/>
    </location>
</feature>
<dbReference type="AlphaFoldDB" id="A0A7Y9WDI4"/>
<protein>
    <submittedName>
        <fullName evidence="2">Gas vesicle protein</fullName>
    </submittedName>
</protein>
<accession>A0A7Y9WDI4</accession>
<keyword evidence="1" id="KW-0812">Transmembrane</keyword>
<sequence>MTELTGTLIGMAVLAIAALLVAAHYRREYVRKQLLRRMNDGQCWDALRHRR</sequence>
<reference evidence="2 3" key="1">
    <citation type="submission" date="2020-07" db="EMBL/GenBank/DDBJ databases">
        <title>Exploring microbial biodiversity for novel pathways involved in the catabolism of aromatic compounds derived from lignin.</title>
        <authorList>
            <person name="Elkins J."/>
        </authorList>
    </citation>
    <scope>NUCLEOTIDE SEQUENCE [LARGE SCALE GENOMIC DNA]</scope>
    <source>
        <strain evidence="2 3">H2C3B</strain>
    </source>
</reference>
<dbReference type="Proteomes" id="UP000572540">
    <property type="component" value="Unassembled WGS sequence"/>
</dbReference>
<evidence type="ECO:0000313" key="3">
    <source>
        <dbReference type="Proteomes" id="UP000572540"/>
    </source>
</evidence>
<proteinExistence type="predicted"/>